<dbReference type="GO" id="GO:0006260">
    <property type="term" value="P:DNA replication"/>
    <property type="evidence" value="ECO:0007669"/>
    <property type="project" value="InterPro"/>
</dbReference>
<dbReference type="InterPro" id="IPR036768">
    <property type="entry name" value="PolIII_chi_sf"/>
</dbReference>
<dbReference type="PANTHER" id="PTHR38767">
    <property type="entry name" value="DNA POLYMERASE III SUBUNIT CHI"/>
    <property type="match status" value="1"/>
</dbReference>
<dbReference type="RefSeq" id="WP_092720543.1">
    <property type="nucleotide sequence ID" value="NZ_FMBK01000010.1"/>
</dbReference>
<dbReference type="InterPro" id="IPR007459">
    <property type="entry name" value="DNA_pol3_chi"/>
</dbReference>
<dbReference type="AlphaFoldDB" id="A0A1C4GXH7"/>
<dbReference type="Proteomes" id="UP000243661">
    <property type="component" value="Unassembled WGS sequence"/>
</dbReference>
<dbReference type="Pfam" id="PF04364">
    <property type="entry name" value="DNA_pol3_chi"/>
    <property type="match status" value="1"/>
</dbReference>
<protein>
    <submittedName>
        <fullName evidence="1">DNA polymerase III, chi subunit</fullName>
    </submittedName>
</protein>
<evidence type="ECO:0000313" key="2">
    <source>
        <dbReference type="Proteomes" id="UP000243661"/>
    </source>
</evidence>
<name>A0A1C4GXH7_9GAMM</name>
<dbReference type="SUPFAM" id="SSF102400">
    <property type="entry name" value="DNA polymerase III chi subunit"/>
    <property type="match status" value="1"/>
</dbReference>
<organism evidence="1 2">
    <name type="scientific">Acinetobacter albensis</name>
    <dbReference type="NCBI Taxonomy" id="1673609"/>
    <lineage>
        <taxon>Bacteria</taxon>
        <taxon>Pseudomonadati</taxon>
        <taxon>Pseudomonadota</taxon>
        <taxon>Gammaproteobacteria</taxon>
        <taxon>Moraxellales</taxon>
        <taxon>Moraxellaceae</taxon>
        <taxon>Acinetobacter</taxon>
    </lineage>
</organism>
<dbReference type="GO" id="GO:0003677">
    <property type="term" value="F:DNA binding"/>
    <property type="evidence" value="ECO:0007669"/>
    <property type="project" value="InterPro"/>
</dbReference>
<dbReference type="Gene3D" id="3.40.50.10110">
    <property type="entry name" value="DNA polymerase III subunit chi"/>
    <property type="match status" value="1"/>
</dbReference>
<evidence type="ECO:0000313" key="1">
    <source>
        <dbReference type="EMBL" id="SCC72563.1"/>
    </source>
</evidence>
<dbReference type="GO" id="GO:0032298">
    <property type="term" value="P:positive regulation of DNA-templated DNA replication initiation"/>
    <property type="evidence" value="ECO:0007669"/>
    <property type="project" value="TreeGrafter"/>
</dbReference>
<dbReference type="PANTHER" id="PTHR38767:SF1">
    <property type="entry name" value="DNA POLYMERASE III SUBUNIT CHI"/>
    <property type="match status" value="1"/>
</dbReference>
<gene>
    <name evidence="1" type="ORF">GA0116959_11090</name>
</gene>
<dbReference type="OrthoDB" id="5297568at2"/>
<dbReference type="EMBL" id="FMBK01000010">
    <property type="protein sequence ID" value="SCC72563.1"/>
    <property type="molecule type" value="Genomic_DNA"/>
</dbReference>
<reference evidence="1 2" key="1">
    <citation type="submission" date="2016-08" db="EMBL/GenBank/DDBJ databases">
        <authorList>
            <person name="Seilhamer J.J."/>
        </authorList>
    </citation>
    <scope>NUCLEOTIDE SEQUENCE [LARGE SCALE GENOMIC DNA]</scope>
    <source>
        <strain evidence="1 2">ANC 4874</strain>
    </source>
</reference>
<accession>A0A1C4GXH7</accession>
<sequence length="135" mass="16158">MAKVSFYLFEKSNERQVESTCRLCRKILKKSERIWLYCDHPELQQQLDEQLWTFDASSFIPHGIDQEQATVCISSRLPEQADWIVFNFNNQALEQIDKFVHIIEIIENNETAKQLGRKKFKQYRQFGIEPRTFKL</sequence>
<proteinExistence type="predicted"/>
<dbReference type="GO" id="GO:0003887">
    <property type="term" value="F:DNA-directed DNA polymerase activity"/>
    <property type="evidence" value="ECO:0007669"/>
    <property type="project" value="InterPro"/>
</dbReference>